<evidence type="ECO:0000313" key="6">
    <source>
        <dbReference type="EMBL" id="GIJ03768.1"/>
    </source>
</evidence>
<name>A0A8J3Y8C6_9ACTN</name>
<comment type="caution">
    <text evidence="6">The sequence shown here is derived from an EMBL/GenBank/DDBJ whole genome shotgun (WGS) entry which is preliminary data.</text>
</comment>
<dbReference type="GO" id="GO:0005524">
    <property type="term" value="F:ATP binding"/>
    <property type="evidence" value="ECO:0007669"/>
    <property type="project" value="InterPro"/>
</dbReference>
<dbReference type="AlphaFoldDB" id="A0A8J3Y8C6"/>
<evidence type="ECO:0000259" key="5">
    <source>
        <dbReference type="PROSITE" id="PS50160"/>
    </source>
</evidence>
<feature type="domain" description="ATP-dependent DNA ligase family profile" evidence="5">
    <location>
        <begin position="97"/>
        <end position="227"/>
    </location>
</feature>
<keyword evidence="7" id="KW-1185">Reference proteome</keyword>
<evidence type="ECO:0000313" key="7">
    <source>
        <dbReference type="Proteomes" id="UP000652013"/>
    </source>
</evidence>
<dbReference type="EMBL" id="BOOY01000025">
    <property type="protein sequence ID" value="GIJ03768.1"/>
    <property type="molecule type" value="Genomic_DNA"/>
</dbReference>
<dbReference type="GO" id="GO:0003910">
    <property type="term" value="F:DNA ligase (ATP) activity"/>
    <property type="evidence" value="ECO:0007669"/>
    <property type="project" value="UniProtKB-EC"/>
</dbReference>
<dbReference type="InterPro" id="IPR012340">
    <property type="entry name" value="NA-bd_OB-fold"/>
</dbReference>
<dbReference type="PANTHER" id="PTHR45674:SF4">
    <property type="entry name" value="DNA LIGASE 1"/>
    <property type="match status" value="1"/>
</dbReference>
<sequence>MLATAGGLPAGPGWSYEFKWDGVRVLASSSGHLWARSGAEVTRAYPELAAMAASLPPDTLLDGEVVALVDGRPSFTRLAERMHVRDEAKAARLVVATPITYMAFDLLRVAGEPLLDRPYAERRAALERLDVNGPCWMTPPAFTDGPATSAAARENGLEGVMAKRLDTPYLAGLRTPDWIKVKFDRTGDYVIGGWRPGARRLGGLLVGVPDEAGLLHFRGRVGGGIGGDAERELLAVLGPLAYPRSPFSGTGVPREDARGAHWVRPELVVEVKYGNRTPDKRLRFPRFLRLRPDKTPGECLEED</sequence>
<organism evidence="6 7">
    <name type="scientific">Spirilliplanes yamanashiensis</name>
    <dbReference type="NCBI Taxonomy" id="42233"/>
    <lineage>
        <taxon>Bacteria</taxon>
        <taxon>Bacillati</taxon>
        <taxon>Actinomycetota</taxon>
        <taxon>Actinomycetes</taxon>
        <taxon>Micromonosporales</taxon>
        <taxon>Micromonosporaceae</taxon>
        <taxon>Spirilliplanes</taxon>
    </lineage>
</organism>
<dbReference type="Pfam" id="PF01068">
    <property type="entry name" value="DNA_ligase_A_M"/>
    <property type="match status" value="1"/>
</dbReference>
<evidence type="ECO:0000256" key="2">
    <source>
        <dbReference type="ARBA" id="ARBA00012727"/>
    </source>
</evidence>
<evidence type="ECO:0000256" key="4">
    <source>
        <dbReference type="ARBA" id="ARBA00034003"/>
    </source>
</evidence>
<dbReference type="InterPro" id="IPR012309">
    <property type="entry name" value="DNA_ligase_ATP-dep_C"/>
</dbReference>
<evidence type="ECO:0000256" key="3">
    <source>
        <dbReference type="ARBA" id="ARBA00022598"/>
    </source>
</evidence>
<comment type="catalytic activity">
    <reaction evidence="4">
        <text>ATP + (deoxyribonucleotide)n-3'-hydroxyl + 5'-phospho-(deoxyribonucleotide)m = (deoxyribonucleotide)n+m + AMP + diphosphate.</text>
        <dbReference type="EC" id="6.5.1.1"/>
    </reaction>
</comment>
<protein>
    <recommendedName>
        <fullName evidence="2">DNA ligase (ATP)</fullName>
        <ecNumber evidence="2">6.5.1.1</ecNumber>
    </recommendedName>
</protein>
<proteinExistence type="inferred from homology"/>
<dbReference type="EC" id="6.5.1.1" evidence="2"/>
<dbReference type="InterPro" id="IPR014146">
    <property type="entry name" value="LigD_ligase_dom"/>
</dbReference>
<keyword evidence="3 6" id="KW-0436">Ligase</keyword>
<dbReference type="CDD" id="cd07906">
    <property type="entry name" value="Adenylation_DNA_ligase_LigD_LigC"/>
    <property type="match status" value="1"/>
</dbReference>
<accession>A0A8J3Y8C6</accession>
<dbReference type="SUPFAM" id="SSF50249">
    <property type="entry name" value="Nucleic acid-binding proteins"/>
    <property type="match status" value="1"/>
</dbReference>
<dbReference type="PANTHER" id="PTHR45674">
    <property type="entry name" value="DNA LIGASE 1/3 FAMILY MEMBER"/>
    <property type="match status" value="1"/>
</dbReference>
<dbReference type="InterPro" id="IPR050191">
    <property type="entry name" value="ATP-dep_DNA_ligase"/>
</dbReference>
<dbReference type="InterPro" id="IPR012310">
    <property type="entry name" value="DNA_ligase_ATP-dep_cent"/>
</dbReference>
<dbReference type="Gene3D" id="3.30.470.30">
    <property type="entry name" value="DNA ligase/mRNA capping enzyme"/>
    <property type="match status" value="1"/>
</dbReference>
<dbReference type="Gene3D" id="2.40.50.140">
    <property type="entry name" value="Nucleic acid-binding proteins"/>
    <property type="match status" value="1"/>
</dbReference>
<dbReference type="Gene3D" id="3.30.1490.70">
    <property type="match status" value="1"/>
</dbReference>
<gene>
    <name evidence="6" type="ORF">Sya03_31200</name>
</gene>
<comment type="similarity">
    <text evidence="1">Belongs to the ATP-dependent DNA ligase family.</text>
</comment>
<dbReference type="PROSITE" id="PS50160">
    <property type="entry name" value="DNA_LIGASE_A3"/>
    <property type="match status" value="1"/>
</dbReference>
<dbReference type="GO" id="GO:0006310">
    <property type="term" value="P:DNA recombination"/>
    <property type="evidence" value="ECO:0007669"/>
    <property type="project" value="InterPro"/>
</dbReference>
<dbReference type="NCBIfam" id="TIGR02779">
    <property type="entry name" value="NHEJ_ligase_lig"/>
    <property type="match status" value="1"/>
</dbReference>
<dbReference type="Pfam" id="PF04679">
    <property type="entry name" value="DNA_ligase_A_C"/>
    <property type="match status" value="1"/>
</dbReference>
<evidence type="ECO:0000256" key="1">
    <source>
        <dbReference type="ARBA" id="ARBA00007572"/>
    </source>
</evidence>
<dbReference type="CDD" id="cd07971">
    <property type="entry name" value="OBF_DNA_ligase_LigD"/>
    <property type="match status" value="1"/>
</dbReference>
<dbReference type="Proteomes" id="UP000652013">
    <property type="component" value="Unassembled WGS sequence"/>
</dbReference>
<reference evidence="6" key="1">
    <citation type="submission" date="2021-01" db="EMBL/GenBank/DDBJ databases">
        <title>Whole genome shotgun sequence of Spirilliplanes yamanashiensis NBRC 15828.</title>
        <authorList>
            <person name="Komaki H."/>
            <person name="Tamura T."/>
        </authorList>
    </citation>
    <scope>NUCLEOTIDE SEQUENCE</scope>
    <source>
        <strain evidence="6">NBRC 15828</strain>
    </source>
</reference>
<dbReference type="SUPFAM" id="SSF56091">
    <property type="entry name" value="DNA ligase/mRNA capping enzyme, catalytic domain"/>
    <property type="match status" value="1"/>
</dbReference>
<dbReference type="GO" id="GO:0006281">
    <property type="term" value="P:DNA repair"/>
    <property type="evidence" value="ECO:0007669"/>
    <property type="project" value="InterPro"/>
</dbReference>